<evidence type="ECO:0000313" key="3">
    <source>
        <dbReference type="Proteomes" id="UP000740926"/>
    </source>
</evidence>
<sequence>MRQRTQAQHAHQPLHDADQHRHRQRQLDIGRTARGSQGRQHGEQRQRIRVGRARHHMAAGPEQCRDDTGDNRGIQPVFGGQSRQHGECHPLGQHQQRAQQACRQVGAQGQLVDVIAP</sequence>
<name>A0A9P7C2V5_9FUNG</name>
<evidence type="ECO:0000256" key="1">
    <source>
        <dbReference type="SAM" id="MobiDB-lite"/>
    </source>
</evidence>
<feature type="region of interest" description="Disordered" evidence="1">
    <location>
        <begin position="1"/>
        <end position="92"/>
    </location>
</feature>
<comment type="caution">
    <text evidence="2">The sequence shown here is derived from an EMBL/GenBank/DDBJ whole genome shotgun (WGS) entry which is preliminary data.</text>
</comment>
<accession>A0A9P7C2V5</accession>
<keyword evidence="3" id="KW-1185">Reference proteome</keyword>
<feature type="compositionally biased region" description="Basic residues" evidence="1">
    <location>
        <begin position="47"/>
        <end position="57"/>
    </location>
</feature>
<gene>
    <name evidence="2" type="ORF">G6F50_015895</name>
</gene>
<organism evidence="2 3">
    <name type="scientific">Rhizopus delemar</name>
    <dbReference type="NCBI Taxonomy" id="936053"/>
    <lineage>
        <taxon>Eukaryota</taxon>
        <taxon>Fungi</taxon>
        <taxon>Fungi incertae sedis</taxon>
        <taxon>Mucoromycota</taxon>
        <taxon>Mucoromycotina</taxon>
        <taxon>Mucoromycetes</taxon>
        <taxon>Mucorales</taxon>
        <taxon>Mucorineae</taxon>
        <taxon>Rhizopodaceae</taxon>
        <taxon>Rhizopus</taxon>
    </lineage>
</organism>
<protein>
    <submittedName>
        <fullName evidence="2">Uncharacterized protein</fullName>
    </submittedName>
</protein>
<evidence type="ECO:0000313" key="2">
    <source>
        <dbReference type="EMBL" id="KAG1533389.1"/>
    </source>
</evidence>
<dbReference type="AlphaFoldDB" id="A0A9P7C2V5"/>
<dbReference type="EMBL" id="JAANIU010009305">
    <property type="protein sequence ID" value="KAG1533389.1"/>
    <property type="molecule type" value="Genomic_DNA"/>
</dbReference>
<proteinExistence type="predicted"/>
<dbReference type="Proteomes" id="UP000740926">
    <property type="component" value="Unassembled WGS sequence"/>
</dbReference>
<reference evidence="2 3" key="1">
    <citation type="journal article" date="2020" name="Microb. Genom.">
        <title>Genetic diversity of clinical and environmental Mucorales isolates obtained from an investigation of mucormycosis cases among solid organ transplant recipients.</title>
        <authorList>
            <person name="Nguyen M.H."/>
            <person name="Kaul D."/>
            <person name="Muto C."/>
            <person name="Cheng S.J."/>
            <person name="Richter R.A."/>
            <person name="Bruno V.M."/>
            <person name="Liu G."/>
            <person name="Beyhan S."/>
            <person name="Sundermann A.J."/>
            <person name="Mounaud S."/>
            <person name="Pasculle A.W."/>
            <person name="Nierman W.C."/>
            <person name="Driscoll E."/>
            <person name="Cumbie R."/>
            <person name="Clancy C.J."/>
            <person name="Dupont C.L."/>
        </authorList>
    </citation>
    <scope>NUCLEOTIDE SEQUENCE [LARGE SCALE GENOMIC DNA]</scope>
    <source>
        <strain evidence="2 3">GL24</strain>
    </source>
</reference>